<feature type="compositionally biased region" description="Low complexity" evidence="6">
    <location>
        <begin position="453"/>
        <end position="463"/>
    </location>
</feature>
<dbReference type="InterPro" id="IPR002100">
    <property type="entry name" value="TF_MADSbox"/>
</dbReference>
<dbReference type="EMBL" id="KE504241">
    <property type="protein sequence ID" value="EPS94204.1"/>
    <property type="molecule type" value="Genomic_DNA"/>
</dbReference>
<dbReference type="AlphaFoldDB" id="S8F5Q2"/>
<dbReference type="eggNOG" id="KOG0014">
    <property type="taxonomic scope" value="Eukaryota"/>
</dbReference>
<feature type="region of interest" description="Disordered" evidence="6">
    <location>
        <begin position="310"/>
        <end position="345"/>
    </location>
</feature>
<feature type="compositionally biased region" description="Polar residues" evidence="6">
    <location>
        <begin position="386"/>
        <end position="406"/>
    </location>
</feature>
<dbReference type="OrthoDB" id="1898716at2759"/>
<feature type="compositionally biased region" description="Acidic residues" evidence="6">
    <location>
        <begin position="86"/>
        <end position="97"/>
    </location>
</feature>
<feature type="compositionally biased region" description="Polar residues" evidence="6">
    <location>
        <begin position="331"/>
        <end position="345"/>
    </location>
</feature>
<dbReference type="GO" id="GO:0046983">
    <property type="term" value="F:protein dimerization activity"/>
    <property type="evidence" value="ECO:0007669"/>
    <property type="project" value="InterPro"/>
</dbReference>
<dbReference type="SMART" id="SM00432">
    <property type="entry name" value="MADS"/>
    <property type="match status" value="1"/>
</dbReference>
<evidence type="ECO:0000256" key="3">
    <source>
        <dbReference type="ARBA" id="ARBA00023125"/>
    </source>
</evidence>
<accession>S8F5Q2</accession>
<keyword evidence="4" id="KW-0804">Transcription</keyword>
<dbReference type="Gene3D" id="3.40.1810.10">
    <property type="entry name" value="Transcription factor, MADS-box"/>
    <property type="match status" value="1"/>
</dbReference>
<comment type="subcellular location">
    <subcellularLocation>
        <location evidence="1">Nucleus</location>
    </subcellularLocation>
</comment>
<name>S8F5Q2_FOMSC</name>
<sequence>MGRRKIEIQPITRKNGLFKKAYELGVLCSVDVAVIIFEERPGHHVKLFQYCSTDVNSMVQRHLRFDGERDTRGPADFSGNTKNDNADEDEDEVEDEDGTRPSKTRHAPSKAAKIKTETTNGSLNVNGTVPIRPVPQTNSDLSMIDLDYRLSPTGATSSMTIPVSGERLSAASPPVRNISQSLASKRPRLDDGPHLPAHAMPALPQSLNLSSLAGGSGNNGLPHYPYRLEVDMSSGYPVQTNITPLPPAPGLPPTHSASHPSLQYANHGLSLSMNGAGPGGLLGSQSVPGYLSHLGHGAFGMDLGGGSHAQTLRSMNFPGSQGHSQAGSASPYAQQQSIGPTYQQQRQSAAAAAMAMELLGQATTGPEGGGGQGGLSSFDWPVHAGGQQNQQDGRGSQPSADGNSNWFDFLSGAGSSQGNPLGAASLFPTVRSSIPHISSVARSAGGFAMPVSVSVPQSQTSSPGGHKRAREDDAVSVHSLHSVHSIHSGSGKGDRQRSEDRASMGRRSVSVDRPPS</sequence>
<evidence type="ECO:0000256" key="6">
    <source>
        <dbReference type="SAM" id="MobiDB-lite"/>
    </source>
</evidence>
<feature type="region of interest" description="Disordered" evidence="6">
    <location>
        <begin position="453"/>
        <end position="516"/>
    </location>
</feature>
<feature type="compositionally biased region" description="Low complexity" evidence="6">
    <location>
        <begin position="476"/>
        <end position="489"/>
    </location>
</feature>
<dbReference type="Pfam" id="PF00319">
    <property type="entry name" value="SRF-TF"/>
    <property type="match status" value="1"/>
</dbReference>
<dbReference type="PROSITE" id="PS50066">
    <property type="entry name" value="MADS_BOX_2"/>
    <property type="match status" value="1"/>
</dbReference>
<feature type="compositionally biased region" description="Polar residues" evidence="6">
    <location>
        <begin position="117"/>
        <end position="127"/>
    </location>
</feature>
<evidence type="ECO:0000256" key="4">
    <source>
        <dbReference type="ARBA" id="ARBA00023163"/>
    </source>
</evidence>
<keyword evidence="3" id="KW-0238">DNA-binding</keyword>
<dbReference type="InParanoid" id="S8F5Q2"/>
<protein>
    <recommendedName>
        <fullName evidence="7">MADS-box domain-containing protein</fullName>
    </recommendedName>
</protein>
<reference evidence="8 9" key="1">
    <citation type="journal article" date="2012" name="Science">
        <title>The Paleozoic origin of enzymatic lignin decomposition reconstructed from 31 fungal genomes.</title>
        <authorList>
            <person name="Floudas D."/>
            <person name="Binder M."/>
            <person name="Riley R."/>
            <person name="Barry K."/>
            <person name="Blanchette R.A."/>
            <person name="Henrissat B."/>
            <person name="Martinez A.T."/>
            <person name="Otillar R."/>
            <person name="Spatafora J.W."/>
            <person name="Yadav J.S."/>
            <person name="Aerts A."/>
            <person name="Benoit I."/>
            <person name="Boyd A."/>
            <person name="Carlson A."/>
            <person name="Copeland A."/>
            <person name="Coutinho P.M."/>
            <person name="de Vries R.P."/>
            <person name="Ferreira P."/>
            <person name="Findley K."/>
            <person name="Foster B."/>
            <person name="Gaskell J."/>
            <person name="Glotzer D."/>
            <person name="Gorecki P."/>
            <person name="Heitman J."/>
            <person name="Hesse C."/>
            <person name="Hori C."/>
            <person name="Igarashi K."/>
            <person name="Jurgens J.A."/>
            <person name="Kallen N."/>
            <person name="Kersten P."/>
            <person name="Kohler A."/>
            <person name="Kuees U."/>
            <person name="Kumar T.K.A."/>
            <person name="Kuo A."/>
            <person name="LaButti K."/>
            <person name="Larrondo L.F."/>
            <person name="Lindquist E."/>
            <person name="Ling A."/>
            <person name="Lombard V."/>
            <person name="Lucas S."/>
            <person name="Lundell T."/>
            <person name="Martin R."/>
            <person name="McLaughlin D.J."/>
            <person name="Morgenstern I."/>
            <person name="Morin E."/>
            <person name="Murat C."/>
            <person name="Nagy L.G."/>
            <person name="Nolan M."/>
            <person name="Ohm R.A."/>
            <person name="Patyshakuliyeva A."/>
            <person name="Rokas A."/>
            <person name="Ruiz-Duenas F.J."/>
            <person name="Sabat G."/>
            <person name="Salamov A."/>
            <person name="Samejima M."/>
            <person name="Schmutz J."/>
            <person name="Slot J.C."/>
            <person name="St John F."/>
            <person name="Stenlid J."/>
            <person name="Sun H."/>
            <person name="Sun S."/>
            <person name="Syed K."/>
            <person name="Tsang A."/>
            <person name="Wiebenga A."/>
            <person name="Young D."/>
            <person name="Pisabarro A."/>
            <person name="Eastwood D.C."/>
            <person name="Martin F."/>
            <person name="Cullen D."/>
            <person name="Grigoriev I.V."/>
            <person name="Hibbett D.S."/>
        </authorList>
    </citation>
    <scope>NUCLEOTIDE SEQUENCE</scope>
    <source>
        <strain evidence="9">FP-58527</strain>
    </source>
</reference>
<keyword evidence="2" id="KW-0805">Transcription regulation</keyword>
<dbReference type="GO" id="GO:0005634">
    <property type="term" value="C:nucleus"/>
    <property type="evidence" value="ECO:0007669"/>
    <property type="project" value="UniProtKB-SubCell"/>
</dbReference>
<keyword evidence="9" id="KW-1185">Reference proteome</keyword>
<keyword evidence="5" id="KW-0539">Nucleus</keyword>
<feature type="compositionally biased region" description="Low complexity" evidence="6">
    <location>
        <begin position="319"/>
        <end position="330"/>
    </location>
</feature>
<evidence type="ECO:0000256" key="2">
    <source>
        <dbReference type="ARBA" id="ARBA00023015"/>
    </source>
</evidence>
<evidence type="ECO:0000259" key="7">
    <source>
        <dbReference type="PROSITE" id="PS50066"/>
    </source>
</evidence>
<dbReference type="InterPro" id="IPR036879">
    <property type="entry name" value="TF_MADSbox_sf"/>
</dbReference>
<dbReference type="SUPFAM" id="SSF55455">
    <property type="entry name" value="SRF-like"/>
    <property type="match status" value="1"/>
</dbReference>
<dbReference type="InterPro" id="IPR050142">
    <property type="entry name" value="MADS-box/MEF2_TF"/>
</dbReference>
<feature type="compositionally biased region" description="Basic and acidic residues" evidence="6">
    <location>
        <begin position="492"/>
        <end position="503"/>
    </location>
</feature>
<dbReference type="GO" id="GO:0045944">
    <property type="term" value="P:positive regulation of transcription by RNA polymerase II"/>
    <property type="evidence" value="ECO:0007669"/>
    <property type="project" value="UniProtKB-ARBA"/>
</dbReference>
<feature type="region of interest" description="Disordered" evidence="6">
    <location>
        <begin position="66"/>
        <end position="136"/>
    </location>
</feature>
<dbReference type="PRINTS" id="PR00404">
    <property type="entry name" value="MADSDOMAIN"/>
</dbReference>
<dbReference type="HOGENOM" id="CLU_040317_0_0_1"/>
<dbReference type="PANTHER" id="PTHR48019">
    <property type="entry name" value="SERUM RESPONSE FACTOR HOMOLOG"/>
    <property type="match status" value="1"/>
</dbReference>
<proteinExistence type="predicted"/>
<gene>
    <name evidence="8" type="ORF">FOMPIDRAFT_1063287</name>
</gene>
<evidence type="ECO:0000313" key="8">
    <source>
        <dbReference type="EMBL" id="EPS94204.1"/>
    </source>
</evidence>
<dbReference type="GO" id="GO:0003677">
    <property type="term" value="F:DNA binding"/>
    <property type="evidence" value="ECO:0007669"/>
    <property type="project" value="UniProtKB-KW"/>
</dbReference>
<evidence type="ECO:0000256" key="1">
    <source>
        <dbReference type="ARBA" id="ARBA00004123"/>
    </source>
</evidence>
<evidence type="ECO:0000313" key="9">
    <source>
        <dbReference type="Proteomes" id="UP000015241"/>
    </source>
</evidence>
<organism evidence="8 9">
    <name type="scientific">Fomitopsis schrenkii</name>
    <name type="common">Brown rot fungus</name>
    <dbReference type="NCBI Taxonomy" id="2126942"/>
    <lineage>
        <taxon>Eukaryota</taxon>
        <taxon>Fungi</taxon>
        <taxon>Dikarya</taxon>
        <taxon>Basidiomycota</taxon>
        <taxon>Agaricomycotina</taxon>
        <taxon>Agaricomycetes</taxon>
        <taxon>Polyporales</taxon>
        <taxon>Fomitopsis</taxon>
    </lineage>
</organism>
<dbReference type="STRING" id="743788.S8F5Q2"/>
<feature type="region of interest" description="Disordered" evidence="6">
    <location>
        <begin position="361"/>
        <end position="413"/>
    </location>
</feature>
<feature type="domain" description="MADS-box" evidence="7">
    <location>
        <begin position="13"/>
        <end position="40"/>
    </location>
</feature>
<dbReference type="Proteomes" id="UP000015241">
    <property type="component" value="Unassembled WGS sequence"/>
</dbReference>
<evidence type="ECO:0000256" key="5">
    <source>
        <dbReference type="ARBA" id="ARBA00023242"/>
    </source>
</evidence>